<dbReference type="InterPro" id="IPR036291">
    <property type="entry name" value="NAD(P)-bd_dom_sf"/>
</dbReference>
<dbReference type="PANTHER" id="PTHR43355:SF7">
    <property type="entry name" value="NAD(P)-BINDING DOMAIN-CONTAINING PROTEIN"/>
    <property type="match status" value="1"/>
</dbReference>
<dbReference type="OrthoDB" id="10254221at2759"/>
<dbReference type="InterPro" id="IPR016040">
    <property type="entry name" value="NAD(P)-bd_dom"/>
</dbReference>
<gene>
    <name evidence="2" type="ORF">B0A50_08661</name>
</gene>
<reference evidence="2 3" key="1">
    <citation type="submission" date="2017-03" db="EMBL/GenBank/DDBJ databases">
        <title>Genomes of endolithic fungi from Antarctica.</title>
        <authorList>
            <person name="Coleine C."/>
            <person name="Masonjones S."/>
            <person name="Stajich J.E."/>
        </authorList>
    </citation>
    <scope>NUCLEOTIDE SEQUENCE [LARGE SCALE GENOMIC DNA]</scope>
    <source>
        <strain evidence="2 3">CCFEE 6315</strain>
    </source>
</reference>
<dbReference type="AlphaFoldDB" id="A0A4U0TJI7"/>
<dbReference type="SUPFAM" id="SSF51735">
    <property type="entry name" value="NAD(P)-binding Rossmann-fold domains"/>
    <property type="match status" value="1"/>
</dbReference>
<dbReference type="Proteomes" id="UP000308549">
    <property type="component" value="Unassembled WGS sequence"/>
</dbReference>
<protein>
    <recommendedName>
        <fullName evidence="1">NAD(P)-binding domain-containing protein</fullName>
    </recommendedName>
</protein>
<accession>A0A4U0TJI7</accession>
<proteinExistence type="predicted"/>
<dbReference type="GO" id="GO:0016646">
    <property type="term" value="F:oxidoreductase activity, acting on the CH-NH group of donors, NAD or NADP as acceptor"/>
    <property type="evidence" value="ECO:0007669"/>
    <property type="project" value="TreeGrafter"/>
</dbReference>
<evidence type="ECO:0000313" key="3">
    <source>
        <dbReference type="Proteomes" id="UP000308549"/>
    </source>
</evidence>
<dbReference type="Gene3D" id="3.40.50.720">
    <property type="entry name" value="NAD(P)-binding Rossmann-like Domain"/>
    <property type="match status" value="1"/>
</dbReference>
<evidence type="ECO:0000259" key="1">
    <source>
        <dbReference type="Pfam" id="PF13460"/>
    </source>
</evidence>
<organism evidence="2 3">
    <name type="scientific">Salinomyces thailandicus</name>
    <dbReference type="NCBI Taxonomy" id="706561"/>
    <lineage>
        <taxon>Eukaryota</taxon>
        <taxon>Fungi</taxon>
        <taxon>Dikarya</taxon>
        <taxon>Ascomycota</taxon>
        <taxon>Pezizomycotina</taxon>
        <taxon>Dothideomycetes</taxon>
        <taxon>Dothideomycetidae</taxon>
        <taxon>Mycosphaerellales</taxon>
        <taxon>Teratosphaeriaceae</taxon>
        <taxon>Salinomyces</taxon>
    </lineage>
</organism>
<dbReference type="Pfam" id="PF13460">
    <property type="entry name" value="NAD_binding_10"/>
    <property type="match status" value="1"/>
</dbReference>
<comment type="caution">
    <text evidence="2">The sequence shown here is derived from an EMBL/GenBank/DDBJ whole genome shotgun (WGS) entry which is preliminary data.</text>
</comment>
<dbReference type="PANTHER" id="PTHR43355">
    <property type="entry name" value="FLAVIN REDUCTASE (NADPH)"/>
    <property type="match status" value="1"/>
</dbReference>
<name>A0A4U0TJI7_9PEZI</name>
<dbReference type="EMBL" id="NAJL01000105">
    <property type="protein sequence ID" value="TKA21725.1"/>
    <property type="molecule type" value="Genomic_DNA"/>
</dbReference>
<evidence type="ECO:0000313" key="2">
    <source>
        <dbReference type="EMBL" id="TKA21725.1"/>
    </source>
</evidence>
<keyword evidence="3" id="KW-1185">Reference proteome</keyword>
<feature type="domain" description="NAD(P)-binding" evidence="1">
    <location>
        <begin position="7"/>
        <end position="174"/>
    </location>
</feature>
<sequence length="253" mass="27514">MKVLLLGATGNLGSRLIPALLTHDHTTIAFVRSATKLAQLLPQPINEHLHVIEGDAKDATAVKQAVLDNACDAVVSTAGLAALAPWSKSDLPEIFRAVLTGVREAGEERGRPVRVWFLGGFGVLFYPGSETMISNYIPIYLAHRQNLRLLRTLSPDTVDWSMLCPMTMISESSDLSVPTKKTSPLMANASVPPAWRQSWMQSIPLVGRFLTIGMNASRYETTLEQNAEFIADDLESAESRWSGVAVGIIDGSK</sequence>
<dbReference type="InterPro" id="IPR051606">
    <property type="entry name" value="Polyketide_Oxido-like"/>
</dbReference>